<comment type="subcellular location">
    <subcellularLocation>
        <location evidence="1">Nucleus</location>
    </subcellularLocation>
</comment>
<feature type="domain" description="TAFII55 protein conserved region" evidence="7">
    <location>
        <begin position="214"/>
        <end position="376"/>
    </location>
</feature>
<dbReference type="Pfam" id="PF04658">
    <property type="entry name" value="TAFII55_N"/>
    <property type="match status" value="1"/>
</dbReference>
<accession>A0A9P4R9D3</accession>
<feature type="compositionally biased region" description="Low complexity" evidence="6">
    <location>
        <begin position="43"/>
        <end position="57"/>
    </location>
</feature>
<keyword evidence="9" id="KW-1185">Reference proteome</keyword>
<evidence type="ECO:0000313" key="8">
    <source>
        <dbReference type="EMBL" id="KAF2739223.1"/>
    </source>
</evidence>
<evidence type="ECO:0000313" key="9">
    <source>
        <dbReference type="Proteomes" id="UP000799444"/>
    </source>
</evidence>
<dbReference type="Proteomes" id="UP000799444">
    <property type="component" value="Unassembled WGS sequence"/>
</dbReference>
<feature type="compositionally biased region" description="Low complexity" evidence="6">
    <location>
        <begin position="139"/>
        <end position="154"/>
    </location>
</feature>
<evidence type="ECO:0000256" key="3">
    <source>
        <dbReference type="ARBA" id="ARBA00023015"/>
    </source>
</evidence>
<evidence type="ECO:0000256" key="5">
    <source>
        <dbReference type="ARBA" id="ARBA00023242"/>
    </source>
</evidence>
<dbReference type="InterPro" id="IPR037817">
    <property type="entry name" value="TAF7"/>
</dbReference>
<feature type="compositionally biased region" description="Acidic residues" evidence="6">
    <location>
        <begin position="126"/>
        <end position="135"/>
    </location>
</feature>
<dbReference type="InterPro" id="IPR006751">
    <property type="entry name" value="TAFII55_prot_cons_reg"/>
</dbReference>
<evidence type="ECO:0000256" key="1">
    <source>
        <dbReference type="ARBA" id="ARBA00004123"/>
    </source>
</evidence>
<dbReference type="AlphaFoldDB" id="A0A9P4R9D3"/>
<dbReference type="GO" id="GO:0016251">
    <property type="term" value="F:RNA polymerase II general transcription initiation factor activity"/>
    <property type="evidence" value="ECO:0007669"/>
    <property type="project" value="TreeGrafter"/>
</dbReference>
<evidence type="ECO:0000256" key="6">
    <source>
        <dbReference type="SAM" id="MobiDB-lite"/>
    </source>
</evidence>
<keyword evidence="5" id="KW-0539">Nucleus</keyword>
<evidence type="ECO:0000259" key="7">
    <source>
        <dbReference type="SMART" id="SM01370"/>
    </source>
</evidence>
<dbReference type="OrthoDB" id="153872at2759"/>
<feature type="region of interest" description="Disordered" evidence="6">
    <location>
        <begin position="389"/>
        <end position="414"/>
    </location>
</feature>
<dbReference type="GO" id="GO:0005669">
    <property type="term" value="C:transcription factor TFIID complex"/>
    <property type="evidence" value="ECO:0007669"/>
    <property type="project" value="InterPro"/>
</dbReference>
<dbReference type="PANTHER" id="PTHR12228">
    <property type="entry name" value="TRANSCRIPTION INITIATION FACTOR TFIID 55 KD SUBUNIT-RELATED"/>
    <property type="match status" value="1"/>
</dbReference>
<comment type="caution">
    <text evidence="8">The sequence shown here is derived from an EMBL/GenBank/DDBJ whole genome shotgun (WGS) entry which is preliminary data.</text>
</comment>
<feature type="compositionally biased region" description="Acidic residues" evidence="6">
    <location>
        <begin position="390"/>
        <end position="404"/>
    </location>
</feature>
<gene>
    <name evidence="8" type="ORF">EJ04DRAFT_355490</name>
</gene>
<feature type="region of interest" description="Disordered" evidence="6">
    <location>
        <begin position="483"/>
        <end position="534"/>
    </location>
</feature>
<dbReference type="GO" id="GO:0051123">
    <property type="term" value="P:RNA polymerase II preinitiation complex assembly"/>
    <property type="evidence" value="ECO:0007669"/>
    <property type="project" value="TreeGrafter"/>
</dbReference>
<feature type="compositionally biased region" description="Acidic residues" evidence="6">
    <location>
        <begin position="503"/>
        <end position="523"/>
    </location>
</feature>
<comment type="similarity">
    <text evidence="2">Belongs to the TAF7 family.</text>
</comment>
<dbReference type="SMART" id="SM01370">
    <property type="entry name" value="TAFII55_N"/>
    <property type="match status" value="1"/>
</dbReference>
<sequence>MLKLKLKPKDGAPSDAPSTNEAGAPPDVPTPASATVPKLKFKSFAASSAAPADGDASTEPPKQKRKYVRKPKFDEKGNEISPAKPGPKPGSKKRAREDNGDMADGSPATKRKPKPTAKSLALTQNSEDDDDDETDMIQVVPSVAPAARPLAPLRTQSLKISIKPKTGDGQPPPQPGIQRAPTLVRIKGKGKVPYRPPGVGYDSEADEAEDDPAIESQFVLRMQPGPDCDLLRKAIEEKKIGLPASKGGPGISMRFFDKEGRRATITIRENMYAAAMVDLPCVVESMKSWNKKDWVKTADVCQMLLVLGKVNDEEEAKRFPLPREVDSSSHQYAHGLTPPMHWVRKRRFRHRVSYRRIEEVESIVEELLAADREAIRGGGSSDYQVLEADRVDDSEDSSENEVDQMEGVKGGEDAGAETPVLEVDEGAMDEDDLEQMMLAGLAEAGDGDVDAEGDVDDLFDGGQVQVEVETPAMAHAVAAHLLGDQNVPLVESPVEETSTPGEDSPDEDDDEDDDEDGSQDEEAKEALAQQESLRDDIQALEKEKEDALVKSKHPNVLFKKRALAQIERLNEDIELKKGTLSKLQGREAD</sequence>
<reference evidence="8" key="1">
    <citation type="journal article" date="2020" name="Stud. Mycol.">
        <title>101 Dothideomycetes genomes: a test case for predicting lifestyles and emergence of pathogens.</title>
        <authorList>
            <person name="Haridas S."/>
            <person name="Albert R."/>
            <person name="Binder M."/>
            <person name="Bloem J."/>
            <person name="Labutti K."/>
            <person name="Salamov A."/>
            <person name="Andreopoulos B."/>
            <person name="Baker S."/>
            <person name="Barry K."/>
            <person name="Bills G."/>
            <person name="Bluhm B."/>
            <person name="Cannon C."/>
            <person name="Castanera R."/>
            <person name="Culley D."/>
            <person name="Daum C."/>
            <person name="Ezra D."/>
            <person name="Gonzalez J."/>
            <person name="Henrissat B."/>
            <person name="Kuo A."/>
            <person name="Liang C."/>
            <person name="Lipzen A."/>
            <person name="Lutzoni F."/>
            <person name="Magnuson J."/>
            <person name="Mondo S."/>
            <person name="Nolan M."/>
            <person name="Ohm R."/>
            <person name="Pangilinan J."/>
            <person name="Park H.-J."/>
            <person name="Ramirez L."/>
            <person name="Alfaro M."/>
            <person name="Sun H."/>
            <person name="Tritt A."/>
            <person name="Yoshinaga Y."/>
            <person name="Zwiers L.-H."/>
            <person name="Turgeon B."/>
            <person name="Goodwin S."/>
            <person name="Spatafora J."/>
            <person name="Crous P."/>
            <person name="Grigoriev I."/>
        </authorList>
    </citation>
    <scope>NUCLEOTIDE SEQUENCE</scope>
    <source>
        <strain evidence="8">CBS 125425</strain>
    </source>
</reference>
<dbReference type="CDD" id="cd08047">
    <property type="entry name" value="TAF7"/>
    <property type="match status" value="1"/>
</dbReference>
<protein>
    <recommendedName>
        <fullName evidence="7">TAFII55 protein conserved region domain-containing protein</fullName>
    </recommendedName>
</protein>
<evidence type="ECO:0000256" key="4">
    <source>
        <dbReference type="ARBA" id="ARBA00023163"/>
    </source>
</evidence>
<evidence type="ECO:0000256" key="2">
    <source>
        <dbReference type="ARBA" id="ARBA00009368"/>
    </source>
</evidence>
<feature type="region of interest" description="Disordered" evidence="6">
    <location>
        <begin position="1"/>
        <end position="179"/>
    </location>
</feature>
<proteinExistence type="inferred from homology"/>
<keyword evidence="3" id="KW-0805">Transcription regulation</keyword>
<dbReference type="EMBL" id="ML996105">
    <property type="protein sequence ID" value="KAF2739223.1"/>
    <property type="molecule type" value="Genomic_DNA"/>
</dbReference>
<name>A0A9P4R9D3_9PLEO</name>
<organism evidence="8 9">
    <name type="scientific">Polyplosphaeria fusca</name>
    <dbReference type="NCBI Taxonomy" id="682080"/>
    <lineage>
        <taxon>Eukaryota</taxon>
        <taxon>Fungi</taxon>
        <taxon>Dikarya</taxon>
        <taxon>Ascomycota</taxon>
        <taxon>Pezizomycotina</taxon>
        <taxon>Dothideomycetes</taxon>
        <taxon>Pleosporomycetidae</taxon>
        <taxon>Pleosporales</taxon>
        <taxon>Tetraplosphaeriaceae</taxon>
        <taxon>Polyplosphaeria</taxon>
    </lineage>
</organism>
<keyword evidence="4" id="KW-0804">Transcription</keyword>
<dbReference type="PANTHER" id="PTHR12228:SF0">
    <property type="entry name" value="TATA-BOX BINDING PROTEIN ASSOCIATED FACTOR 7"/>
    <property type="match status" value="1"/>
</dbReference>